<feature type="domain" description="Retroviral polymerase SH3-like" evidence="2">
    <location>
        <begin position="165"/>
        <end position="193"/>
    </location>
</feature>
<dbReference type="SUPFAM" id="SSF53098">
    <property type="entry name" value="Ribonuclease H-like"/>
    <property type="match status" value="1"/>
</dbReference>
<evidence type="ECO:0000256" key="1">
    <source>
        <dbReference type="SAM" id="MobiDB-lite"/>
    </source>
</evidence>
<dbReference type="AlphaFoldDB" id="A0A699HH41"/>
<keyword evidence="3" id="KW-0808">Transferase</keyword>
<evidence type="ECO:0000259" key="2">
    <source>
        <dbReference type="Pfam" id="PF25597"/>
    </source>
</evidence>
<reference evidence="3" key="1">
    <citation type="journal article" date="2019" name="Sci. Rep.">
        <title>Draft genome of Tanacetum cinerariifolium, the natural source of mosquito coil.</title>
        <authorList>
            <person name="Yamashiro T."/>
            <person name="Shiraishi A."/>
            <person name="Satake H."/>
            <person name="Nakayama K."/>
        </authorList>
    </citation>
    <scope>NUCLEOTIDE SEQUENCE</scope>
</reference>
<dbReference type="GO" id="GO:0016301">
    <property type="term" value="F:kinase activity"/>
    <property type="evidence" value="ECO:0007669"/>
    <property type="project" value="UniProtKB-KW"/>
</dbReference>
<protein>
    <submittedName>
        <fullName evidence="3">Cysteine-rich RLK (Receptor-like protein kinase) 8</fullName>
    </submittedName>
</protein>
<sequence length="322" mass="35529">AYRGSYAYFAESGNCLFSSSTKWVIDSSASDHMTEVSKSLVGLSSSSPFEAHCRLGHLSLQSLKKLCPECSHLSSLNCDSSEFAKHKRVHLSPRANKQAASLFEPAQNEIAKCKNHHMLEVARALLFQMTVPKPFWVDSPSTACFLINRMPFAVLGGNYPYLSHIQNGYRCYSPQLHRYLVSRDVTFHKDLPYFPVTTYRHQEENDDLLVYVSPTHVETTKQSAKLDGLPLKVYARRPRIRSDLIRKPSTQLKDAPSDAPNDVSNDAPNDVSNDAPNDVSNNVPISAPSEACGKSDVPIHAASGSDSPPPSLTPELDLSIAL</sequence>
<comment type="caution">
    <text evidence="3">The sequence shown here is derived from an EMBL/GenBank/DDBJ whole genome shotgun (WGS) entry which is preliminary data.</text>
</comment>
<accession>A0A699HH41</accession>
<dbReference type="EMBL" id="BKCJ010139368">
    <property type="protein sequence ID" value="GEX92468.1"/>
    <property type="molecule type" value="Genomic_DNA"/>
</dbReference>
<dbReference type="Pfam" id="PF25597">
    <property type="entry name" value="SH3_retrovirus"/>
    <property type="match status" value="1"/>
</dbReference>
<feature type="compositionally biased region" description="Polar residues" evidence="1">
    <location>
        <begin position="262"/>
        <end position="284"/>
    </location>
</feature>
<dbReference type="InterPro" id="IPR057670">
    <property type="entry name" value="SH3_retrovirus"/>
</dbReference>
<organism evidence="3">
    <name type="scientific">Tanacetum cinerariifolium</name>
    <name type="common">Dalmatian daisy</name>
    <name type="synonym">Chrysanthemum cinerariifolium</name>
    <dbReference type="NCBI Taxonomy" id="118510"/>
    <lineage>
        <taxon>Eukaryota</taxon>
        <taxon>Viridiplantae</taxon>
        <taxon>Streptophyta</taxon>
        <taxon>Embryophyta</taxon>
        <taxon>Tracheophyta</taxon>
        <taxon>Spermatophyta</taxon>
        <taxon>Magnoliopsida</taxon>
        <taxon>eudicotyledons</taxon>
        <taxon>Gunneridae</taxon>
        <taxon>Pentapetalae</taxon>
        <taxon>asterids</taxon>
        <taxon>campanulids</taxon>
        <taxon>Asterales</taxon>
        <taxon>Asteraceae</taxon>
        <taxon>Asteroideae</taxon>
        <taxon>Anthemideae</taxon>
        <taxon>Anthemidinae</taxon>
        <taxon>Tanacetum</taxon>
    </lineage>
</organism>
<evidence type="ECO:0000313" key="3">
    <source>
        <dbReference type="EMBL" id="GEX92468.1"/>
    </source>
</evidence>
<feature type="region of interest" description="Disordered" evidence="1">
    <location>
        <begin position="244"/>
        <end position="322"/>
    </location>
</feature>
<feature type="non-terminal residue" evidence="3">
    <location>
        <position position="1"/>
    </location>
</feature>
<name>A0A699HH41_TANCI</name>
<dbReference type="InterPro" id="IPR012337">
    <property type="entry name" value="RNaseH-like_sf"/>
</dbReference>
<gene>
    <name evidence="3" type="ORF">Tci_364443</name>
</gene>
<proteinExistence type="predicted"/>
<keyword evidence="3" id="KW-0675">Receptor</keyword>
<keyword evidence="3" id="KW-0418">Kinase</keyword>